<comment type="caution">
    <text evidence="2">The sequence shown here is derived from an EMBL/GenBank/DDBJ whole genome shotgun (WGS) entry which is preliminary data.</text>
</comment>
<evidence type="ECO:0000259" key="1">
    <source>
        <dbReference type="Pfam" id="PF20008"/>
    </source>
</evidence>
<dbReference type="RefSeq" id="WP_160562193.1">
    <property type="nucleotide sequence ID" value="NZ_QZDT01000077.1"/>
</dbReference>
<accession>A0A9X5BKA3</accession>
<keyword evidence="3" id="KW-1185">Reference proteome</keyword>
<reference evidence="2" key="1">
    <citation type="submission" date="2018-09" db="EMBL/GenBank/DDBJ databases">
        <title>Murine metabolic-syndrome-specific gut microbial biobank.</title>
        <authorList>
            <person name="Liu C."/>
        </authorList>
    </citation>
    <scope>NUCLEOTIDE SEQUENCE</scope>
    <source>
        <strain evidence="2">D42-62</strain>
    </source>
</reference>
<protein>
    <submittedName>
        <fullName evidence="2">Transposase</fullName>
    </submittedName>
</protein>
<gene>
    <name evidence="2" type="ORF">D5281_22760</name>
</gene>
<evidence type="ECO:0000313" key="2">
    <source>
        <dbReference type="EMBL" id="NBJ95278.1"/>
    </source>
</evidence>
<dbReference type="OrthoDB" id="9800962at2"/>
<dbReference type="InterPro" id="IPR045489">
    <property type="entry name" value="DUF6429"/>
</dbReference>
<organism evidence="2 3">
    <name type="scientific">Parablautia muri</name>
    <dbReference type="NCBI Taxonomy" id="2320879"/>
    <lineage>
        <taxon>Bacteria</taxon>
        <taxon>Bacillati</taxon>
        <taxon>Bacillota</taxon>
        <taxon>Clostridia</taxon>
        <taxon>Lachnospirales</taxon>
        <taxon>Lachnospiraceae</taxon>
        <taxon>Parablautia</taxon>
    </lineage>
</organism>
<dbReference type="Proteomes" id="UP001154420">
    <property type="component" value="Unassembled WGS sequence"/>
</dbReference>
<name>A0A9X5BKA3_9FIRM</name>
<evidence type="ECO:0000313" key="3">
    <source>
        <dbReference type="Proteomes" id="UP001154420"/>
    </source>
</evidence>
<dbReference type="Pfam" id="PF20008">
    <property type="entry name" value="DUF6429"/>
    <property type="match status" value="1"/>
</dbReference>
<dbReference type="EMBL" id="QZDT01000077">
    <property type="protein sequence ID" value="NBJ95278.1"/>
    <property type="molecule type" value="Genomic_DNA"/>
</dbReference>
<dbReference type="AlphaFoldDB" id="A0A9X5BKA3"/>
<proteinExistence type="predicted"/>
<sequence>MDKTDAKIAMEELTMMLIYLSHFTEQDRFANKDDKYAWKGYNFDVLNKLDEKDYIRQGSHRAKSMYITKEGEVKAKELLEKYNVADW</sequence>
<feature type="domain" description="DUF6429" evidence="1">
    <location>
        <begin position="9"/>
        <end position="84"/>
    </location>
</feature>